<evidence type="ECO:0000259" key="7">
    <source>
        <dbReference type="PROSITE" id="PS52019"/>
    </source>
</evidence>
<dbReference type="SUPFAM" id="SSF51735">
    <property type="entry name" value="NAD(P)-binding Rossmann-fold domains"/>
    <property type="match status" value="2"/>
</dbReference>
<dbReference type="Gene3D" id="3.20.20.70">
    <property type="entry name" value="Aldolase class I"/>
    <property type="match status" value="2"/>
</dbReference>
<feature type="domain" description="Carrier" evidence="5">
    <location>
        <begin position="3153"/>
        <end position="3232"/>
    </location>
</feature>
<dbReference type="Pfam" id="PF08659">
    <property type="entry name" value="KR"/>
    <property type="match status" value="1"/>
</dbReference>
<evidence type="ECO:0000313" key="9">
    <source>
        <dbReference type="Proteomes" id="UP001320148"/>
    </source>
</evidence>
<evidence type="ECO:0008006" key="10">
    <source>
        <dbReference type="Google" id="ProtNLM"/>
    </source>
</evidence>
<dbReference type="PROSITE" id="PS50075">
    <property type="entry name" value="CARRIER"/>
    <property type="match status" value="7"/>
</dbReference>
<dbReference type="PANTHER" id="PTHR43775">
    <property type="entry name" value="FATTY ACID SYNTHASE"/>
    <property type="match status" value="1"/>
</dbReference>
<dbReference type="Pfam" id="PF00698">
    <property type="entry name" value="Acyl_transf_1"/>
    <property type="match status" value="1"/>
</dbReference>
<dbReference type="InterPro" id="IPR014030">
    <property type="entry name" value="Ketoacyl_synth_N"/>
</dbReference>
<dbReference type="SMART" id="SM00825">
    <property type="entry name" value="PKS_KS"/>
    <property type="match status" value="1"/>
</dbReference>
<dbReference type="EMBL" id="AP024488">
    <property type="protein sequence ID" value="BCS98055.1"/>
    <property type="molecule type" value="Genomic_DNA"/>
</dbReference>
<feature type="domain" description="Ketosynthase family 3 (KS3)" evidence="6">
    <location>
        <begin position="1175"/>
        <end position="1624"/>
    </location>
</feature>
<dbReference type="InterPro" id="IPR016036">
    <property type="entry name" value="Malonyl_transacylase_ACP-bd"/>
</dbReference>
<dbReference type="InterPro" id="IPR009081">
    <property type="entry name" value="PP-bd_ACP"/>
</dbReference>
<evidence type="ECO:0000256" key="3">
    <source>
        <dbReference type="ARBA" id="ARBA00022679"/>
    </source>
</evidence>
<dbReference type="InterPro" id="IPR014031">
    <property type="entry name" value="Ketoacyl_synth_C"/>
</dbReference>
<evidence type="ECO:0000313" key="8">
    <source>
        <dbReference type="EMBL" id="BCS98055.1"/>
    </source>
</evidence>
<proteinExistence type="predicted"/>
<dbReference type="Pfam" id="PF02801">
    <property type="entry name" value="Ketoacyl-synt_C"/>
    <property type="match status" value="3"/>
</dbReference>
<evidence type="ECO:0000256" key="1">
    <source>
        <dbReference type="ARBA" id="ARBA00022450"/>
    </source>
</evidence>
<dbReference type="Gene3D" id="3.40.47.10">
    <property type="match status" value="4"/>
</dbReference>
<feature type="domain" description="Carrier" evidence="5">
    <location>
        <begin position="2748"/>
        <end position="2827"/>
    </location>
</feature>
<dbReference type="InterPro" id="IPR050091">
    <property type="entry name" value="PKS_NRPS_Biosynth_Enz"/>
</dbReference>
<dbReference type="SUPFAM" id="SSF47336">
    <property type="entry name" value="ACP-like"/>
    <property type="match status" value="7"/>
</dbReference>
<dbReference type="InterPro" id="IPR036736">
    <property type="entry name" value="ACP-like_sf"/>
</dbReference>
<accession>A0ABN6F8D4</accession>
<reference evidence="8 9" key="1">
    <citation type="submission" date="2021-02" db="EMBL/GenBank/DDBJ databases">
        <title>Complete genome of Desulfoluna sp. strain ASN36.</title>
        <authorList>
            <person name="Takahashi A."/>
            <person name="Kojima H."/>
            <person name="Fukui M."/>
        </authorList>
    </citation>
    <scope>NUCLEOTIDE SEQUENCE [LARGE SCALE GENOMIC DNA]</scope>
    <source>
        <strain evidence="8 9">ASN36</strain>
    </source>
</reference>
<dbReference type="InterPro" id="IPR020841">
    <property type="entry name" value="PKS_Beta-ketoAc_synthase_dom"/>
</dbReference>
<dbReference type="SUPFAM" id="SSF51412">
    <property type="entry name" value="Inosine monophosphate dehydrogenase (IMPDH)"/>
    <property type="match status" value="2"/>
</dbReference>
<gene>
    <name evidence="8" type="ORF">DSLASN_36870</name>
</gene>
<dbReference type="PANTHER" id="PTHR43775:SF37">
    <property type="entry name" value="SI:DKEY-61P9.11"/>
    <property type="match status" value="1"/>
</dbReference>
<feature type="region of interest" description="N-terminal hotdog fold" evidence="4">
    <location>
        <begin position="3899"/>
        <end position="4030"/>
    </location>
</feature>
<feature type="domain" description="Carrier" evidence="5">
    <location>
        <begin position="2946"/>
        <end position="3025"/>
    </location>
</feature>
<feature type="domain" description="Carrier" evidence="5">
    <location>
        <begin position="3263"/>
        <end position="3342"/>
    </location>
</feature>
<dbReference type="Gene3D" id="3.40.50.720">
    <property type="entry name" value="NAD(P)-binding Rossmann-like Domain"/>
    <property type="match status" value="1"/>
</dbReference>
<dbReference type="InterPro" id="IPR013785">
    <property type="entry name" value="Aldolase_TIM"/>
</dbReference>
<evidence type="ECO:0000259" key="6">
    <source>
        <dbReference type="PROSITE" id="PS52004"/>
    </source>
</evidence>
<feature type="domain" description="Ketosynthase family 3 (KS3)" evidence="6">
    <location>
        <begin position="2062"/>
        <end position="2565"/>
    </location>
</feature>
<dbReference type="Gene3D" id="3.40.366.10">
    <property type="entry name" value="Malonyl-Coenzyme A Acyl Carrier Protein, domain 2"/>
    <property type="match status" value="1"/>
</dbReference>
<dbReference type="InterPro" id="IPR013968">
    <property type="entry name" value="PKS_KR"/>
</dbReference>
<dbReference type="InterPro" id="IPR036291">
    <property type="entry name" value="NAD(P)-bd_dom_sf"/>
</dbReference>
<dbReference type="Pfam" id="PF00550">
    <property type="entry name" value="PP-binding"/>
    <property type="match status" value="7"/>
</dbReference>
<feature type="domain" description="Carrier" evidence="5">
    <location>
        <begin position="3051"/>
        <end position="3130"/>
    </location>
</feature>
<dbReference type="CDD" id="cd00833">
    <property type="entry name" value="PKS"/>
    <property type="match status" value="2"/>
</dbReference>
<protein>
    <recommendedName>
        <fullName evidence="10">Polyketide synthase</fullName>
    </recommendedName>
</protein>
<dbReference type="Proteomes" id="UP001320148">
    <property type="component" value="Chromosome"/>
</dbReference>
<dbReference type="InterPro" id="IPR049900">
    <property type="entry name" value="PKS_mFAS_DH"/>
</dbReference>
<keyword evidence="1" id="KW-0596">Phosphopantetheine</keyword>
<dbReference type="Gene3D" id="1.10.1200.10">
    <property type="entry name" value="ACP-like"/>
    <property type="match status" value="7"/>
</dbReference>
<keyword evidence="9" id="KW-1185">Reference proteome</keyword>
<name>A0ABN6F8D4_9BACT</name>
<feature type="domain" description="Carrier" evidence="5">
    <location>
        <begin position="2647"/>
        <end position="2726"/>
    </location>
</feature>
<feature type="domain" description="Carrier" evidence="5">
    <location>
        <begin position="2848"/>
        <end position="2927"/>
    </location>
</feature>
<feature type="region of interest" description="C-terminal hotdog fold" evidence="4">
    <location>
        <begin position="4045"/>
        <end position="4191"/>
    </location>
</feature>
<evidence type="ECO:0000259" key="5">
    <source>
        <dbReference type="PROSITE" id="PS50075"/>
    </source>
</evidence>
<evidence type="ECO:0000256" key="2">
    <source>
        <dbReference type="ARBA" id="ARBA00022553"/>
    </source>
</evidence>
<feature type="domain" description="PKS/mFAS DH" evidence="7">
    <location>
        <begin position="3899"/>
        <end position="4191"/>
    </location>
</feature>
<dbReference type="Gene3D" id="3.10.129.110">
    <property type="entry name" value="Polyketide synthase dehydratase"/>
    <property type="match status" value="1"/>
</dbReference>
<dbReference type="SMART" id="SM00827">
    <property type="entry name" value="PKS_AT"/>
    <property type="match status" value="1"/>
</dbReference>
<dbReference type="SUPFAM" id="SSF53901">
    <property type="entry name" value="Thiolase-like"/>
    <property type="match status" value="4"/>
</dbReference>
<dbReference type="Pfam" id="PF00109">
    <property type="entry name" value="ketoacyl-synt"/>
    <property type="match status" value="3"/>
</dbReference>
<dbReference type="InterPro" id="IPR016039">
    <property type="entry name" value="Thiolase-like"/>
</dbReference>
<evidence type="ECO:0000256" key="4">
    <source>
        <dbReference type="PROSITE-ProRule" id="PRU01363"/>
    </source>
</evidence>
<feature type="domain" description="Ketosynthase family 3 (KS3)" evidence="6">
    <location>
        <begin position="696"/>
        <end position="1153"/>
    </location>
</feature>
<feature type="active site" description="Proton acceptor; for dehydratase activity" evidence="4">
    <location>
        <position position="3930"/>
    </location>
</feature>
<sequence length="4201" mass="451830">MIKRVLGSRLPALAYNPTGAFDIGYFRALSRAGVLPVFDAEMIDEKTTIETIKAISKEGFPFGVRLRTSMGGLIHFLETSHIPTLDLVVVAAAAPEHFKAISKSALGCKLVVEAVNLGTTFPLADGKPDAVIVRGAEAGGCISRYTSFILLQWYLEKSDFPVFVHGGVGFHTGAGMFGAGASGVVLDSQLYLTDEAPVAPAFREQFKKVEEFDSISIGRTLPFRVRFFSKLATKVVKELGEMESALLGQADEAEVLRREIEKRYTPINTEGVNPVQSLFYMGQDGVFAKHFIAESTDVASVIDRFFTRVGELTALVDAHDPLKENSPFARELGTRYPIMQGPMANISDNADFAETVYREGGLPYFAMGSLPADLAEKIIEEGSRKVPRFGAGLIGIEALNGAVVKHIEAVKKYKVPFALFAGGIPAQAIELEAAGTKTFLHTPASGMLKNAIASGCSRFIFEGTEAGGHVGRLSSMVLWEMGITHLLKQGGDKLASQTAVFAGGLATETGSWFVSTMTSVLAAKGMKVGIQLGTPYLFTDEIVETGALMKKYQDVAREEISTLRIGTTVGLACRTIKTPFSMEIVANEHQRIMEKVPLGDRKRAFEKDNIGSLLIAAKGFSPDFDKLKKGEGLSFIQYNDSEAFNKGNYSVGNSLAFFQETTTVKAVHDNQIQSKEGLTANLNELEVLTSKGAMMNDEIAIIGMGCVYPDALNLDTFWQNIITKHYSIKEVDPKRVDPSLFFDEDRKAVDKTYTKLAATVDSFDFNPSAYGQDPVAGKQISRSQQMALVATFEALEMAGYPQGKGLPLSSTAVIMGSCLGNETSHHLNFKYYYPELRWHLEQTEAFAALSEDEKAKVLDHLKNEMAGEYRNESPDCATLNIEASRVAAAVGTLGANYVVDAACATSFAALDCAIKELLSGSHDAVITGGLNTSINPETFIGFSKMGALSAKGSFPFSDKSDGFVLGEGAGVLVLKRAKDAMRDGDTILGIVKAVGGSSDGKGKAIAAPNPDGQEYALRRCFEQARGITPDDVDFIEAHGTSTILGDFTEVNTLKRVYDNGRAKGLTSVKSQIGHLLGGAGAAGLIKVLLAMKHATLPPNGQVDTAAPKHEIDDSKLYIIGDAKPWTTDAGKPKRAAVSSYGFGGINYHAVVEEFTPAYEAPARSIFGDTAWDFNDDRIVISGMGTVLPGGLSTDEFWETLVSGKKMLTELPEDRLHLDYYANEDNDFSLPRIKAGVIPDYSFNNLKYRIPPKTAKSIDKGQFFALDAATQAIDEACGGDRDKMFGKANKTAVIMGSISGEKHVENIIRTRSPLLARIISQTPGVDAAKAAAAGSALMESIRGRFMENNEDTTPGLLTNIITGRIANFFGANGANFVVDAACASSGIAADLSVKGLRSGDFDMVVAGGVDASFYPAIMMVFKRLGVLTDGEALIFDKRAKGYHLGEGAAALVLTTYKKAKELEMPVFAELSSIGFRSNPARNLYAPSEALFKEITARRYERSDVVKEEVAHVDVFGFGNLMLDQVEMQASSRSFDHKLRFGNIKPEIGYYKGANPAIAMVKLALMAKHGKLLPHRSHSSEHSIAADRFNLVPGQDLADAPKGRRLSLGANIFGFGANHGHAIISTLPLWMTEAKPSFSEEEAPEVTAAAMPHGEVHVGQTCALLCGQGSQYPKMMQPIYESNTYVKAMFDKADALFRQERGASLLEVMFGGDDPRINSTDFTQPAVFLSTAAVFDLLKEAGFSTDYHIGHSVGEYSALYTSGILSFDDAFRLVMKRSELMKKADQNTPGRILVLFKDAEEAAELIGESGIGDIYVTNKNSTKQTAVSGLSGAIDRFCEFLTKKGAMFRKLPLTGAFHTPILKSAADELARYIEGIAFNREGFSKVVSNVTGLPYPDDEAAVKRLLINQIISPVEFIKSVETVHAAGVHTFFEVGTGKILTGLLKYILPEGFTAHLSVDKSKGEADSLAALIETIKATMTETVTNDIPAQEAPKVTVTQTPAPAAVPVASEAVEAETAFSGDHDEFNSFLKENSDSLKSLIEKEYIKSRREKRLREIENFGFYTGPVSVAGVAIGLPGSSGKVFDEANFDKILAGHNCIESLTEEERGYMLDKNIVRIHKTPEGNARMMAISSPEEVIQLAGKLGYFHHSDFGIKYNYDISINLGIAVGINALRDAGIPLVRSWTTGPSGKRITNGFALPEEMQETTGVIMTSLFQGWETLITEVENYCRDKFSVKPFKEMEQMYYYLMEKVQDNELKGRLTDWFFNLKKEQPETPYEFNRELIINSIALGSAHFAQIIKAKGPNLLLSGACASTTQACATAEDWIRAGRCERVIIIGGEAATSKAQVPWIASSFLSVGAASIKKTVAEAAKPFDANRNGTILGAGAVSLIVERKDTITERGLNGQAEILGSYIGNSAFHSTRIDQDHLAREMSRFVKRVENRHGLERAVYAPKMIFMSHETYTPARGGSADAEIKALRSAFGDDATKVTITNTKGFTGHTLGAAIEDAVMVRALAKNTAPPIANLTDLAEEFSDLTFSRGEERDLEYGIHFAAGFGSHFAFLFIKHSAERSRDDNADYFNWLKRISGEDYPVLEVVDNTLRVQSDTTPKGRKTIEAPVNVKAQAAPAEKAAPAPAAQTAAKAQETAPAASVDATSAIKAVIAEETGYTVDMLEDDLDLEADLGIDTVKQVEVFGKISAEFGLDVPENLQLRDLNTIAKLAGYIAQQGGGVAPGMVSAATPEATPVASAADASGAIATVKNIIAEETGYTTDMLEDDLDLEADLGIDTVKQVEVFGKISAEFGLDVPENLQLRDLNTIAKLAGYIAEQKGAAPAAANAPAAEAAPVAATADASGAIDTVKNIIAEETGYTTDMLEEDLDLEADLGIDTVKQVEVFGKISAEFGLDVPEDLQLRDLNTIAKLAGYIAGMGGAAAVEAAPAAAPVAAAAPATGSAVATVQAIIAEETGYTVDMLDEDLDLEADLGIDTVKQVEVFGKISAEFGLDVPEDLQLRDLNTIAKLAGYISAQGGAAPEMVSPAPAEAAPVAPAAAQPSVASASAIATVQNIIAEETGYTVDMLDEDLDLEADLGIDTVKQVEVFGKISAEFGLDVPEDLQLRDLNTIAKLAGYIAAQGGGMASAAPAEAAPVAPAAAQPSVASATAIATVQNIIAEETGYTVDMLDENLDLEADLGIDTVKQVEVFGKISAEFGLDVPEDLQLRDLNTIAKLAGYISAQGGAEPDMVSAAPASAEEPQPVAEASQALAEGPSDEAVATAIKGIIADETGYTVDMLDDGLDLEADLGIDTVKQVEVFGKISAHFGLDVPEDLQLRDLNSIEKLSAYVADKAGISTPEAPVTPSATQPDVASVTDIAIPAFEEGGVNRYAIRVKQLGGRSGVHMDLNKKTLLVTADRHGFSEQVKLVVEARGGRVITLGANNCTYACDLADHAKLITTLAEMKKKEPSIDGVLHLEPMNGYLENCPSGVAADAEASIKGFFLTLRELKASLDREGTVIGALSVGSVVFPYGIADGASSNPAFAGISGMLKTVNKEFDKTLVRVIDMAPGLTAGDARMAAAAFMGELTNGSRRVETGLESGRRLGLRLVAESSAKATPLMKTGDTLVVTGGARGITYDILKDVVAHAPCNLVILGRSDIDGLSPAFATGNITEGSVMAQLRTEMKGAKPLELKRAAAKIIKIRETRDNLETLRQAAQSVVYHAVDVADAQAVATAMANYATIDGVIHAAGLEESAMIEKKELSSFNRVFDTKIKGAENLMAGLGAKTPRFFITFSSVTARFGNEAQVDYTCANDMLGRMVQRFGAEKGCIAKVMDWTAWSGSGMATNETVKKVLESRGLTFLPLKRGVALFMAELAGTESCESLFTGPDIAFDRDFMFEEVDAADFDRQTPFIDDVKAKSDDKMVFTRTLDLARDLFLKDHSMKDVPIFLGATGIETMAEAASHLLGRNNARLESVTDFSIPYGIKILKERPKALDIETEKSSKGDNALNCRITSTFKKGKITGKTTLHYEGTFHFTEKPVEDRFYDLPEFTRVKLDGSVDDIVYHPERLFMDGSFRTIRDITSFDGETLITKVIHNGEREFFKGETRPEFFTDVIMVDAMFQTGGLFEFFTTSELVLPYGLEKFEFVRPVERGREYYCITQRVASDDRTNTYRMVLTDMEGRIYLDLTNFRMVKLARLDDKHKISGKVTAA</sequence>
<dbReference type="InterPro" id="IPR014043">
    <property type="entry name" value="Acyl_transferase_dom"/>
</dbReference>
<dbReference type="SUPFAM" id="SSF55048">
    <property type="entry name" value="Probable ACP-binding domain of malonyl-CoA ACP transacylase"/>
    <property type="match status" value="1"/>
</dbReference>
<dbReference type="RefSeq" id="WP_236889461.1">
    <property type="nucleotide sequence ID" value="NZ_AP024488.1"/>
</dbReference>
<dbReference type="PROSITE" id="PS52019">
    <property type="entry name" value="PKS_MFAS_DH"/>
    <property type="match status" value="1"/>
</dbReference>
<dbReference type="SMART" id="SM00822">
    <property type="entry name" value="PKS_KR"/>
    <property type="match status" value="1"/>
</dbReference>
<dbReference type="PROSITE" id="PS52004">
    <property type="entry name" value="KS3_2"/>
    <property type="match status" value="3"/>
</dbReference>
<dbReference type="InterPro" id="IPR042104">
    <property type="entry name" value="PKS_dehydratase_sf"/>
</dbReference>
<dbReference type="InterPro" id="IPR016035">
    <property type="entry name" value="Acyl_Trfase/lysoPLipase"/>
</dbReference>
<dbReference type="InterPro" id="IPR001227">
    <property type="entry name" value="Ac_transferase_dom_sf"/>
</dbReference>
<dbReference type="InterPro" id="IPR057326">
    <property type="entry name" value="KR_dom"/>
</dbReference>
<dbReference type="Gene3D" id="3.30.70.250">
    <property type="entry name" value="Malonyl-CoA ACP transacylase, ACP-binding"/>
    <property type="match status" value="1"/>
</dbReference>
<keyword evidence="3" id="KW-0808">Transferase</keyword>
<dbReference type="SUPFAM" id="SSF52151">
    <property type="entry name" value="FabD/lysophospholipase-like"/>
    <property type="match status" value="1"/>
</dbReference>
<keyword evidence="2" id="KW-0597">Phosphoprotein</keyword>
<feature type="active site" description="Proton donor; for dehydratase activity" evidence="4">
    <location>
        <position position="4108"/>
    </location>
</feature>
<organism evidence="8 9">
    <name type="scientific">Desulfoluna limicola</name>
    <dbReference type="NCBI Taxonomy" id="2810562"/>
    <lineage>
        <taxon>Bacteria</taxon>
        <taxon>Pseudomonadati</taxon>
        <taxon>Thermodesulfobacteriota</taxon>
        <taxon>Desulfobacteria</taxon>
        <taxon>Desulfobacterales</taxon>
        <taxon>Desulfolunaceae</taxon>
        <taxon>Desulfoluna</taxon>
    </lineage>
</organism>